<dbReference type="EMBL" id="GL379867">
    <property type="protein sequence ID" value="EGT58292.1"/>
    <property type="molecule type" value="Genomic_DNA"/>
</dbReference>
<dbReference type="AlphaFoldDB" id="G0NDD1"/>
<sequence>MCRQVMNWFPEGTLATMMVYVLPNWRGSERFGLEFRNLRLKGLPKADIELLHQPSWSTVRARFQLSEHNATTSVTYSKKYERELSVEQFYFVEYGIVLEYPELQLVVICDSGDSRLDGELFPQEVVNVIPFEN</sequence>
<evidence type="ECO:0000313" key="1">
    <source>
        <dbReference type="EMBL" id="EGT58292.1"/>
    </source>
</evidence>
<proteinExistence type="predicted"/>
<reference evidence="2" key="1">
    <citation type="submission" date="2011-07" db="EMBL/GenBank/DDBJ databases">
        <authorList>
            <consortium name="Caenorhabditis brenneri Sequencing and Analysis Consortium"/>
            <person name="Wilson R.K."/>
        </authorList>
    </citation>
    <scope>NUCLEOTIDE SEQUENCE [LARGE SCALE GENOMIC DNA]</scope>
    <source>
        <strain evidence="2">PB2801</strain>
    </source>
</reference>
<keyword evidence="2" id="KW-1185">Reference proteome</keyword>
<dbReference type="Gene3D" id="2.170.260.10">
    <property type="entry name" value="paz domain"/>
    <property type="match status" value="1"/>
</dbReference>
<protein>
    <submittedName>
        <fullName evidence="1">Uncharacterized protein</fullName>
    </submittedName>
</protein>
<dbReference type="HOGENOM" id="CLU_1908519_0_0_1"/>
<dbReference type="Proteomes" id="UP000008068">
    <property type="component" value="Unassembled WGS sequence"/>
</dbReference>
<name>G0NDD1_CAEBE</name>
<gene>
    <name evidence="1" type="ORF">CAEBREN_03655</name>
</gene>
<evidence type="ECO:0000313" key="2">
    <source>
        <dbReference type="Proteomes" id="UP000008068"/>
    </source>
</evidence>
<organism evidence="2">
    <name type="scientific">Caenorhabditis brenneri</name>
    <name type="common">Nematode worm</name>
    <dbReference type="NCBI Taxonomy" id="135651"/>
    <lineage>
        <taxon>Eukaryota</taxon>
        <taxon>Metazoa</taxon>
        <taxon>Ecdysozoa</taxon>
        <taxon>Nematoda</taxon>
        <taxon>Chromadorea</taxon>
        <taxon>Rhabditida</taxon>
        <taxon>Rhabditina</taxon>
        <taxon>Rhabditomorpha</taxon>
        <taxon>Rhabditoidea</taxon>
        <taxon>Rhabditidae</taxon>
        <taxon>Peloderinae</taxon>
        <taxon>Caenorhabditis</taxon>
    </lineage>
</organism>
<dbReference type="InterPro" id="IPR036085">
    <property type="entry name" value="PAZ_dom_sf"/>
</dbReference>
<accession>G0NDD1</accession>
<dbReference type="SUPFAM" id="SSF101690">
    <property type="entry name" value="PAZ domain"/>
    <property type="match status" value="1"/>
</dbReference>
<dbReference type="InParanoid" id="G0NDD1"/>